<comment type="similarity">
    <text evidence="1 5">Belongs to the flavin oxidoreductase frp family.</text>
</comment>
<dbReference type="RefSeq" id="WP_405338766.1">
    <property type="nucleotide sequence ID" value="NZ_JBANFI010000003.1"/>
</dbReference>
<evidence type="ECO:0000313" key="8">
    <source>
        <dbReference type="Proteomes" id="UP001621714"/>
    </source>
</evidence>
<protein>
    <submittedName>
        <fullName evidence="7">Oxygen-insensitive NADPH nitroreductase</fullName>
    </submittedName>
</protein>
<accession>A0ABW8PWU2</accession>
<evidence type="ECO:0000256" key="4">
    <source>
        <dbReference type="ARBA" id="ARBA00023002"/>
    </source>
</evidence>
<organism evidence="7 8">
    <name type="scientific">Marinospirillum alkalitolerans</name>
    <dbReference type="NCBI Taxonomy" id="3123374"/>
    <lineage>
        <taxon>Bacteria</taxon>
        <taxon>Pseudomonadati</taxon>
        <taxon>Pseudomonadota</taxon>
        <taxon>Gammaproteobacteria</taxon>
        <taxon>Oceanospirillales</taxon>
        <taxon>Oceanospirillaceae</taxon>
        <taxon>Marinospirillum</taxon>
    </lineage>
</organism>
<keyword evidence="3 5" id="KW-0288">FMN</keyword>
<keyword evidence="8" id="KW-1185">Reference proteome</keyword>
<dbReference type="InterPro" id="IPR029479">
    <property type="entry name" value="Nitroreductase"/>
</dbReference>
<dbReference type="PIRSF" id="PIRSF005426">
    <property type="entry name" value="Frp"/>
    <property type="match status" value="1"/>
</dbReference>
<dbReference type="Proteomes" id="UP001621714">
    <property type="component" value="Unassembled WGS sequence"/>
</dbReference>
<dbReference type="Gene3D" id="3.40.109.10">
    <property type="entry name" value="NADH Oxidase"/>
    <property type="match status" value="1"/>
</dbReference>
<sequence>MNTVIDLICQHRSIRAFTDQPLTDEERQAILAAGQAASTSSLIQAVSVIRITDADIRAQLAELAGHQAYVAQSAEFWVFCIDFQRHAALDNEIQPDFTELTLIGAIDAGIMAQNALLAAESLGLGGVYIGGLRNSAYEVDQLLKLPHNTAVLFGLCLGHPDQQPDLKPRLSPEVVMHTNAYQPATPQQIEEYDQRMEAYYAQRAGGQKQANWSAQMIDKLSKESRPHMLAYLQHKGLARR</sequence>
<dbReference type="PANTHER" id="PTHR43425:SF2">
    <property type="entry name" value="OXYGEN-INSENSITIVE NADPH NITROREDUCTASE"/>
    <property type="match status" value="1"/>
</dbReference>
<evidence type="ECO:0000256" key="1">
    <source>
        <dbReference type="ARBA" id="ARBA00008366"/>
    </source>
</evidence>
<dbReference type="CDD" id="cd02146">
    <property type="entry name" value="NfsA-like"/>
    <property type="match status" value="1"/>
</dbReference>
<dbReference type="SUPFAM" id="SSF55469">
    <property type="entry name" value="FMN-dependent nitroreductase-like"/>
    <property type="match status" value="1"/>
</dbReference>
<keyword evidence="2 5" id="KW-0285">Flavoprotein</keyword>
<proteinExistence type="inferred from homology"/>
<name>A0ABW8PWU2_9GAMM</name>
<feature type="domain" description="Nitroreductase" evidence="6">
    <location>
        <begin position="10"/>
        <end position="159"/>
    </location>
</feature>
<keyword evidence="4 5" id="KW-0560">Oxidoreductase</keyword>
<evidence type="ECO:0000259" key="6">
    <source>
        <dbReference type="Pfam" id="PF00881"/>
    </source>
</evidence>
<evidence type="ECO:0000256" key="2">
    <source>
        <dbReference type="ARBA" id="ARBA00022630"/>
    </source>
</evidence>
<evidence type="ECO:0000313" key="7">
    <source>
        <dbReference type="EMBL" id="MFK7160753.1"/>
    </source>
</evidence>
<dbReference type="PANTHER" id="PTHR43425">
    <property type="entry name" value="OXYGEN-INSENSITIVE NADPH NITROREDUCTASE"/>
    <property type="match status" value="1"/>
</dbReference>
<comment type="caution">
    <text evidence="7">The sequence shown here is derived from an EMBL/GenBank/DDBJ whole genome shotgun (WGS) entry which is preliminary data.</text>
</comment>
<dbReference type="Pfam" id="PF00881">
    <property type="entry name" value="Nitroreductase"/>
    <property type="match status" value="1"/>
</dbReference>
<keyword evidence="5" id="KW-0521">NADP</keyword>
<evidence type="ECO:0000256" key="3">
    <source>
        <dbReference type="ARBA" id="ARBA00022643"/>
    </source>
</evidence>
<dbReference type="InterPro" id="IPR016446">
    <property type="entry name" value="Flavin_OxRdtase_Frp"/>
</dbReference>
<dbReference type="InterPro" id="IPR000415">
    <property type="entry name" value="Nitroreductase-like"/>
</dbReference>
<dbReference type="EMBL" id="JBANFI010000003">
    <property type="protein sequence ID" value="MFK7160753.1"/>
    <property type="molecule type" value="Genomic_DNA"/>
</dbReference>
<gene>
    <name evidence="7" type="primary">nfsA</name>
    <name evidence="7" type="ORF">V6U78_06845</name>
</gene>
<evidence type="ECO:0000256" key="5">
    <source>
        <dbReference type="PIRNR" id="PIRNR005426"/>
    </source>
</evidence>
<reference evidence="7 8" key="1">
    <citation type="submission" date="2024-02" db="EMBL/GenBank/DDBJ databases">
        <title>Marinospirillum sp. MEB 164 isolated from Lonar lake sediment.</title>
        <authorList>
            <person name="Joshi A."/>
            <person name="Thite S."/>
        </authorList>
    </citation>
    <scope>NUCLEOTIDE SEQUENCE [LARGE SCALE GENOMIC DNA]</scope>
    <source>
        <strain evidence="7 8">MEB164</strain>
    </source>
</reference>
<dbReference type="NCBIfam" id="NF008033">
    <property type="entry name" value="PRK10765.1"/>
    <property type="match status" value="1"/>
</dbReference>